<name>A0A425XWF7_9BACT</name>
<comment type="caution">
    <text evidence="1">The sequence shown here is derived from an EMBL/GenBank/DDBJ whole genome shotgun (WGS) entry which is preliminary data.</text>
</comment>
<evidence type="ECO:0000313" key="2">
    <source>
        <dbReference type="Proteomes" id="UP000285794"/>
    </source>
</evidence>
<dbReference type="EMBL" id="QQWG01000036">
    <property type="protein sequence ID" value="RRG18973.1"/>
    <property type="molecule type" value="Genomic_DNA"/>
</dbReference>
<proteinExistence type="predicted"/>
<protein>
    <recommendedName>
        <fullName evidence="3">Bacteriophage abortive infection AbiH</fullName>
    </recommendedName>
</protein>
<dbReference type="RefSeq" id="WP_125032188.1">
    <property type="nucleotide sequence ID" value="NZ_JAPXVP010000033.1"/>
</dbReference>
<dbReference type="AlphaFoldDB" id="A0A425XWF7"/>
<evidence type="ECO:0008006" key="3">
    <source>
        <dbReference type="Google" id="ProtNLM"/>
    </source>
</evidence>
<gene>
    <name evidence="1" type="ORF">DWB61_17450</name>
</gene>
<sequence length="318" mass="37091">MQLFVLGNGFDIGHKIPCKYSDFYDYVKENRGDILEIMEKYYYVGNDSDLWSDFESSLEEDIDYDSLADIIGENIPNTASDDFRDGDWYDAQIYIEQDCDELLESIRSGFEEWIESLEISKVKKVYQLDMSATFITFNYTEVLERVYKISSTNILHIHNKVGEELVFGHGKKSEDFNVKKALYGNEKAFLNIDKDGNIESNEVGHEHFAENAVSAFYDKMRKCTEEIVPKQTDFIKNISIDEIIILGHSYNEIDFPYFKEIGKSIGENTKWTLHYFSDADKQLAEKTMRELKINDSLIHYKHCTEIEIEDTQLKLFSI</sequence>
<reference evidence="1 2" key="1">
    <citation type="submission" date="2018-07" db="EMBL/GenBank/DDBJ databases">
        <title>Draft genome sequence of Ancylomarina sp. M1P.</title>
        <authorList>
            <person name="Yadav S."/>
            <person name="Villanueva L."/>
            <person name="Damste J.S.S."/>
        </authorList>
    </citation>
    <scope>NUCLEOTIDE SEQUENCE [LARGE SCALE GENOMIC DNA]</scope>
    <source>
        <strain evidence="1 2">M1P</strain>
    </source>
</reference>
<dbReference type="InterPro" id="IPR025935">
    <property type="entry name" value="AbiH"/>
</dbReference>
<organism evidence="1 2">
    <name type="scientific">Ancylomarina euxinus</name>
    <dbReference type="NCBI Taxonomy" id="2283627"/>
    <lineage>
        <taxon>Bacteria</taxon>
        <taxon>Pseudomonadati</taxon>
        <taxon>Bacteroidota</taxon>
        <taxon>Bacteroidia</taxon>
        <taxon>Marinilabiliales</taxon>
        <taxon>Marinifilaceae</taxon>
        <taxon>Ancylomarina</taxon>
    </lineage>
</organism>
<dbReference type="OrthoDB" id="5903604at2"/>
<dbReference type="Proteomes" id="UP000285794">
    <property type="component" value="Unassembled WGS sequence"/>
</dbReference>
<accession>A0A425XWF7</accession>
<dbReference type="Pfam" id="PF14253">
    <property type="entry name" value="AbiH"/>
    <property type="match status" value="1"/>
</dbReference>
<keyword evidence="2" id="KW-1185">Reference proteome</keyword>
<evidence type="ECO:0000313" key="1">
    <source>
        <dbReference type="EMBL" id="RRG18973.1"/>
    </source>
</evidence>